<dbReference type="PANTHER" id="PTHR15454">
    <property type="entry name" value="NISCHARIN RELATED"/>
    <property type="match status" value="1"/>
</dbReference>
<organism evidence="5 6">
    <name type="scientific">[Myrmecia] bisecta</name>
    <dbReference type="NCBI Taxonomy" id="41462"/>
    <lineage>
        <taxon>Eukaryota</taxon>
        <taxon>Viridiplantae</taxon>
        <taxon>Chlorophyta</taxon>
        <taxon>core chlorophytes</taxon>
        <taxon>Trebouxiophyceae</taxon>
        <taxon>Trebouxiales</taxon>
        <taxon>Trebouxiaceae</taxon>
        <taxon>Myrmecia</taxon>
    </lineage>
</organism>
<gene>
    <name evidence="5" type="ORF">WJX72_001227</name>
</gene>
<dbReference type="PRINTS" id="PR00019">
    <property type="entry name" value="LEURICHRPT"/>
</dbReference>
<dbReference type="SMART" id="SM00015">
    <property type="entry name" value="IQ"/>
    <property type="match status" value="4"/>
</dbReference>
<comment type="caution">
    <text evidence="5">The sequence shown here is derived from an EMBL/GenBank/DDBJ whole genome shotgun (WGS) entry which is preliminary data.</text>
</comment>
<dbReference type="SMART" id="SM00365">
    <property type="entry name" value="LRR_SD22"/>
    <property type="match status" value="5"/>
</dbReference>
<reference evidence="5 6" key="1">
    <citation type="journal article" date="2024" name="Nat. Commun.">
        <title>Phylogenomics reveals the evolutionary origins of lichenization in chlorophyte algae.</title>
        <authorList>
            <person name="Puginier C."/>
            <person name="Libourel C."/>
            <person name="Otte J."/>
            <person name="Skaloud P."/>
            <person name="Haon M."/>
            <person name="Grisel S."/>
            <person name="Petersen M."/>
            <person name="Berrin J.G."/>
            <person name="Delaux P.M."/>
            <person name="Dal Grande F."/>
            <person name="Keller J."/>
        </authorList>
    </citation>
    <scope>NUCLEOTIDE SEQUENCE [LARGE SCALE GENOMIC DNA]</scope>
    <source>
        <strain evidence="5 6">SAG 2043</strain>
    </source>
</reference>
<dbReference type="GO" id="GO:0005930">
    <property type="term" value="C:axoneme"/>
    <property type="evidence" value="ECO:0007669"/>
    <property type="project" value="UniProtKB-SubCell"/>
</dbReference>
<dbReference type="AlphaFoldDB" id="A0AAW1PVK2"/>
<evidence type="ECO:0000256" key="2">
    <source>
        <dbReference type="ARBA" id="ARBA00022614"/>
    </source>
</evidence>
<feature type="compositionally biased region" description="Low complexity" evidence="4">
    <location>
        <begin position="1104"/>
        <end position="1118"/>
    </location>
</feature>
<dbReference type="PROSITE" id="PS51450">
    <property type="entry name" value="LRR"/>
    <property type="match status" value="4"/>
</dbReference>
<dbReference type="InterPro" id="IPR001611">
    <property type="entry name" value="Leu-rich_rpt"/>
</dbReference>
<dbReference type="Gene3D" id="3.80.10.10">
    <property type="entry name" value="Ribonuclease Inhibitor"/>
    <property type="match status" value="2"/>
</dbReference>
<dbReference type="SMART" id="SM00369">
    <property type="entry name" value="LRR_TYP"/>
    <property type="match status" value="5"/>
</dbReference>
<proteinExistence type="predicted"/>
<dbReference type="EMBL" id="JALJOR010000004">
    <property type="protein sequence ID" value="KAK9817721.1"/>
    <property type="molecule type" value="Genomic_DNA"/>
</dbReference>
<keyword evidence="2" id="KW-0433">Leucine-rich repeat</keyword>
<accession>A0AAW1PVK2</accession>
<dbReference type="SUPFAM" id="SSF52058">
    <property type="entry name" value="L domain-like"/>
    <property type="match status" value="1"/>
</dbReference>
<evidence type="ECO:0000256" key="3">
    <source>
        <dbReference type="ARBA" id="ARBA00022737"/>
    </source>
</evidence>
<dbReference type="PANTHER" id="PTHR15454:SF56">
    <property type="entry name" value="PROTEIN PHOSPHATASE 1 REGULATORY SUBUNIT 7-RELATED"/>
    <property type="match status" value="1"/>
</dbReference>
<evidence type="ECO:0000313" key="5">
    <source>
        <dbReference type="EMBL" id="KAK9817721.1"/>
    </source>
</evidence>
<protein>
    <submittedName>
        <fullName evidence="5">Uncharacterized protein</fullName>
    </submittedName>
</protein>
<dbReference type="Pfam" id="PF12799">
    <property type="entry name" value="LRR_4"/>
    <property type="match status" value="2"/>
</dbReference>
<dbReference type="InterPro" id="IPR003591">
    <property type="entry name" value="Leu-rich_rpt_typical-subtyp"/>
</dbReference>
<dbReference type="Proteomes" id="UP001489004">
    <property type="component" value="Unassembled WGS sequence"/>
</dbReference>
<feature type="region of interest" description="Disordered" evidence="4">
    <location>
        <begin position="1027"/>
        <end position="1238"/>
    </location>
</feature>
<dbReference type="PROSITE" id="PS50096">
    <property type="entry name" value="IQ"/>
    <property type="match status" value="4"/>
</dbReference>
<dbReference type="InterPro" id="IPR025875">
    <property type="entry name" value="Leu-rich_rpt_4"/>
</dbReference>
<keyword evidence="3" id="KW-0677">Repeat</keyword>
<name>A0AAW1PVK2_9CHLO</name>
<feature type="compositionally biased region" description="Polar residues" evidence="4">
    <location>
        <begin position="39"/>
        <end position="51"/>
    </location>
</feature>
<feature type="region of interest" description="Disordered" evidence="4">
    <location>
        <begin position="22"/>
        <end position="54"/>
    </location>
</feature>
<comment type="subcellular location">
    <subcellularLocation>
        <location evidence="1">Cytoplasm</location>
        <location evidence="1">Cytoskeleton</location>
        <location evidence="1">Cilium axoneme</location>
    </subcellularLocation>
</comment>
<keyword evidence="6" id="KW-1185">Reference proteome</keyword>
<dbReference type="InterPro" id="IPR032675">
    <property type="entry name" value="LRR_dom_sf"/>
</dbReference>
<feature type="compositionally biased region" description="Polar residues" evidence="4">
    <location>
        <begin position="1051"/>
        <end position="1069"/>
    </location>
</feature>
<dbReference type="InterPro" id="IPR000048">
    <property type="entry name" value="IQ_motif_EF-hand-BS"/>
</dbReference>
<sequence>MEDYEFGPDVWAEVEAGLARLGSEPIATSDDEHMPDSEASFSQRSLASSGYVSDDGGQVQRSQFSVAMCKHLQQSFHQRVSRVTAELSDLLKPANPSAEAQLADDADNEAVTVSIRSSTPTGLPAARMTAANGTGLEAGAWVEPVVPLPPSALVPAMEQTHQHMAQPERCAQPPPPDNACASMREAERVDLQRKMLALQLAYMRKRIAAGRIARAWKRYLSSPARAHKLAAVARIQAAARGCSARLLAHQLRQRRDALGALEQAAKSGQRDALEVAAKQAEALGLGQDAGRKLQAFELSARTAQHELKRTAQHGIQAEFEAALGRAMVFAHMGGLVAEAQAAFAKRRRDAEAALVASLQDEPATIIKRLLTVAASLGVSQQHLESCSNAVAQRDADAVADLRSAAAASPFSGEQMRSTLASALQIMRQHLAVELAAGSGLVAHGTLSLDDAQDEYEAGALPHDSSSSSDDPGLEGVTDLANLGQLCPQLTSLAVNCNQLCDMHGILSCSALVELKLKKNRIPVIAGLRVLQQLRHLDLSDNDLTSMDGLQHCACLEQLELRHNQIASIGDALVGCTALTNLFEAFPLELPSVMLRELRLADNWIPSIPVLPWLPHLEELDLSNNAVTSIGPLHGLPNLRRLNLALNKLPSLDSLAALTPLSHLAALYLGDNPVAGLPGYARAVRCHLPNVTLEGYSEELGVARGGSQEALVRAMQSSPLAVPHYVRQCRMLSRPLFWQATEPQPDGDPTDFDKYGGQLMAELEALRDLDVPQHQVVVERSAAYDRLEQAAILRRTMQIQAAWRGYHARKLAARLARDRLDVACNSAAARIQAAWRGRSVRCDADLLARRAQAAEHRAREAAARKAAAAVRIQAAVRGLRVRRRFKAALQTARYVDDDDFSYDGGSATQPTPWGSPPFGASVEAAGVQMKPRGAGSFQSIGLPSSQPALDLEASSVSTAAANQTARQEERDRRYREMIEKLMGEWGFKDWATAEAYYKARQRQLRQQSNSKQRLRMQDPQVRLAKFKQQVELRPEPAPSEAAHARGARPSQPWRSTSLQEDPASPQTSPPLGSKALHLQRSMSDGGPRKAAGHERAMSDGGWRVSSAGLGSEGGASTASMASLRSTRSGILPDIGPCARSPTKAQLRGGLQPTGLAPVPQTNGPTPLVINNWVASPTRPPPLSSPRQAAGMRQGGSPGVAGKTEAGENGVGARSSRFPSFDAGSQGQRSGQLPSRTIPSKDLDDLFLIIQLA</sequence>
<evidence type="ECO:0000256" key="1">
    <source>
        <dbReference type="ARBA" id="ARBA00004430"/>
    </source>
</evidence>
<evidence type="ECO:0000313" key="6">
    <source>
        <dbReference type="Proteomes" id="UP001489004"/>
    </source>
</evidence>
<evidence type="ECO:0000256" key="4">
    <source>
        <dbReference type="SAM" id="MobiDB-lite"/>
    </source>
</evidence>
<dbReference type="Gene3D" id="1.20.5.190">
    <property type="match status" value="1"/>
</dbReference>
<dbReference type="Pfam" id="PF00612">
    <property type="entry name" value="IQ"/>
    <property type="match status" value="3"/>
</dbReference>
<feature type="compositionally biased region" description="Polar residues" evidence="4">
    <location>
        <begin position="1221"/>
        <end position="1236"/>
    </location>
</feature>
<dbReference type="CDD" id="cd23767">
    <property type="entry name" value="IQCD"/>
    <property type="match status" value="1"/>
</dbReference>